<proteinExistence type="predicted"/>
<dbReference type="Pfam" id="PF09777">
    <property type="entry name" value="OSTMP1"/>
    <property type="match status" value="1"/>
</dbReference>
<dbReference type="InterPro" id="IPR019172">
    <property type="entry name" value="Osteopetrosis-assoc_TM_1"/>
</dbReference>
<keyword evidence="1" id="KW-0812">Transmembrane</keyword>
<gene>
    <name evidence="2" type="ORF">LSINAPIS_LOCUS14303</name>
</gene>
<dbReference type="EMBL" id="FZQP02006871">
    <property type="protein sequence ID" value="VVD04580.1"/>
    <property type="molecule type" value="Genomic_DNA"/>
</dbReference>
<organism evidence="2 3">
    <name type="scientific">Leptidea sinapis</name>
    <dbReference type="NCBI Taxonomy" id="189913"/>
    <lineage>
        <taxon>Eukaryota</taxon>
        <taxon>Metazoa</taxon>
        <taxon>Ecdysozoa</taxon>
        <taxon>Arthropoda</taxon>
        <taxon>Hexapoda</taxon>
        <taxon>Insecta</taxon>
        <taxon>Pterygota</taxon>
        <taxon>Neoptera</taxon>
        <taxon>Endopterygota</taxon>
        <taxon>Lepidoptera</taxon>
        <taxon>Glossata</taxon>
        <taxon>Ditrysia</taxon>
        <taxon>Papilionoidea</taxon>
        <taxon>Pieridae</taxon>
        <taxon>Dismorphiinae</taxon>
        <taxon>Leptidea</taxon>
    </lineage>
</organism>
<name>A0A5E4R5D7_9NEOP</name>
<keyword evidence="3" id="KW-1185">Reference proteome</keyword>
<accession>A0A5E4R5D7</accession>
<dbReference type="Proteomes" id="UP000324832">
    <property type="component" value="Unassembled WGS sequence"/>
</dbReference>
<evidence type="ECO:0000313" key="3">
    <source>
        <dbReference type="Proteomes" id="UP000324832"/>
    </source>
</evidence>
<keyword evidence="1" id="KW-1133">Transmembrane helix</keyword>
<keyword evidence="1" id="KW-0472">Membrane</keyword>
<sequence length="317" mass="36465">MDNKDVQSSLTGSGKTAEFNFLKSNLLNSNSASDTDISTVTIRNKHMLRYVVLIILVISTYKSLGSDLEQIHPVLKYRSEGYINSYPEECFDILKSFAEFASNFTLCSILNARPIRLCEHCVEHYVRFHDKYNELIKTVVNGTSCGSLFMSHDRLNVVKNYHDGISGLWVGGNCNDCFIWNNGSYNAKNDTKKFYKMFNDTMECIVFNMDFDNNIVCEKCMQNYLQLDEFYKGLSKDGIGVDSMNATRYIWSKNLNCCNLRRTPEVIFLCCTGIISFLPIMYYLAVRFCGPIRDLPNVLKESRFKQSILRSINRRSD</sequence>
<protein>
    <recommendedName>
        <fullName evidence="4">Osteopetrosis-associated transmembrane protein 1</fullName>
    </recommendedName>
</protein>
<evidence type="ECO:0000313" key="2">
    <source>
        <dbReference type="EMBL" id="VVD04580.1"/>
    </source>
</evidence>
<dbReference type="PANTHER" id="PTHR15644">
    <property type="entry name" value="OSTEOPETROSIS ASSOCIATED TRANSMEMBRANE PROTEIN 1"/>
    <property type="match status" value="1"/>
</dbReference>
<evidence type="ECO:0008006" key="4">
    <source>
        <dbReference type="Google" id="ProtNLM"/>
    </source>
</evidence>
<feature type="transmembrane region" description="Helical" evidence="1">
    <location>
        <begin position="266"/>
        <end position="285"/>
    </location>
</feature>
<reference evidence="2 3" key="1">
    <citation type="submission" date="2017-07" db="EMBL/GenBank/DDBJ databases">
        <authorList>
            <person name="Talla V."/>
            <person name="Backstrom N."/>
        </authorList>
    </citation>
    <scope>NUCLEOTIDE SEQUENCE [LARGE SCALE GENOMIC DNA]</scope>
</reference>
<dbReference type="AlphaFoldDB" id="A0A5E4R5D7"/>
<evidence type="ECO:0000256" key="1">
    <source>
        <dbReference type="SAM" id="Phobius"/>
    </source>
</evidence>
<dbReference type="GO" id="GO:0005829">
    <property type="term" value="C:cytosol"/>
    <property type="evidence" value="ECO:0007669"/>
    <property type="project" value="TreeGrafter"/>
</dbReference>
<dbReference type="PANTHER" id="PTHR15644:SF2">
    <property type="entry name" value="OSTEOPETROSIS-ASSOCIATED TRANSMEMBRANE PROTEIN 1"/>
    <property type="match status" value="1"/>
</dbReference>